<dbReference type="GO" id="GO:0016787">
    <property type="term" value="F:hydrolase activity"/>
    <property type="evidence" value="ECO:0007669"/>
    <property type="project" value="UniProtKB-KW"/>
</dbReference>
<dbReference type="PIRSF" id="PIRSF005902">
    <property type="entry name" value="DNase_TatD"/>
    <property type="match status" value="1"/>
</dbReference>
<accession>A0ABT7V5D4</accession>
<evidence type="ECO:0000313" key="1">
    <source>
        <dbReference type="EMBL" id="MDM8271818.1"/>
    </source>
</evidence>
<name>A0ABT7V5D4_9ACTN</name>
<comment type="caution">
    <text evidence="1">The sequence shown here is derived from an EMBL/GenBank/DDBJ whole genome shotgun (WGS) entry which is preliminary data.</text>
</comment>
<dbReference type="InterPro" id="IPR032466">
    <property type="entry name" value="Metal_Hydrolase"/>
</dbReference>
<evidence type="ECO:0000313" key="2">
    <source>
        <dbReference type="Proteomes" id="UP001529256"/>
    </source>
</evidence>
<sequence length="252" mass="27661">MAVTQNIPTYADTHCHLGWFSNRKRVAHAIGVFAVTVTPQEFLSLRDELAGEKNVALAAGLHPWWVRDASDANALCGLLPNTRWVGEIGLDAAPRHSATWDAQLATFERICSVCAETSDPEAPKVLSIHAVRSASTVLDVLERTGAAERCRCVLHWFSGTTDELWRAVRLGYHFSLGEHSLATRRGREYARILPEERLLTETDLPEGENTPTTAEDVIASLERTITGIATARKSTPDEVRALVSRNAAALLN</sequence>
<organism evidence="1 2">
    <name type="scientific">Thermophilibacter provencensis</name>
    <dbReference type="NCBI Taxonomy" id="1852386"/>
    <lineage>
        <taxon>Bacteria</taxon>
        <taxon>Bacillati</taxon>
        <taxon>Actinomycetota</taxon>
        <taxon>Coriobacteriia</taxon>
        <taxon>Coriobacteriales</taxon>
        <taxon>Atopobiaceae</taxon>
        <taxon>Thermophilibacter</taxon>
    </lineage>
</organism>
<reference evidence="2" key="1">
    <citation type="submission" date="2023-06" db="EMBL/GenBank/DDBJ databases">
        <title>Identification and characterization of horizontal gene transfer across gut microbiota members of farm animals based on homology search.</title>
        <authorList>
            <person name="Zeman M."/>
            <person name="Kubasova T."/>
            <person name="Jahodarova E."/>
            <person name="Nykrynova M."/>
            <person name="Rychlik I."/>
        </authorList>
    </citation>
    <scope>NUCLEOTIDE SEQUENCE [LARGE SCALE GENOMIC DNA]</scope>
    <source>
        <strain evidence="2">153_Feed</strain>
    </source>
</reference>
<dbReference type="Proteomes" id="UP001529256">
    <property type="component" value="Unassembled WGS sequence"/>
</dbReference>
<dbReference type="PANTHER" id="PTHR46124">
    <property type="entry name" value="D-AMINOACYL-TRNA DEACYLASE"/>
    <property type="match status" value="1"/>
</dbReference>
<dbReference type="PANTHER" id="PTHR46124:SF3">
    <property type="entry name" value="HYDROLASE"/>
    <property type="match status" value="1"/>
</dbReference>
<gene>
    <name evidence="1" type="ORF">QUW25_09090</name>
</gene>
<keyword evidence="1" id="KW-0378">Hydrolase</keyword>
<dbReference type="InterPro" id="IPR001130">
    <property type="entry name" value="TatD-like"/>
</dbReference>
<reference evidence="1 2" key="2">
    <citation type="submission" date="2023-06" db="EMBL/GenBank/DDBJ databases">
        <title>Identification and characterization of horizontal gene transfer across gut microbiota members of farm animals based on homology search.</title>
        <authorList>
            <person name="Schwarzerova J."/>
            <person name="Nykrynova M."/>
            <person name="Jureckova K."/>
            <person name="Cejkova D."/>
            <person name="Rychlik I."/>
        </authorList>
    </citation>
    <scope>NUCLEOTIDE SEQUENCE [LARGE SCALE GENOMIC DNA]</scope>
    <source>
        <strain evidence="1 2">153_Feed</strain>
    </source>
</reference>
<proteinExistence type="predicted"/>
<protein>
    <submittedName>
        <fullName evidence="1">TatD family hydrolase</fullName>
    </submittedName>
</protein>
<dbReference type="Pfam" id="PF01026">
    <property type="entry name" value="TatD_DNase"/>
    <property type="match status" value="1"/>
</dbReference>
<keyword evidence="2" id="KW-1185">Reference proteome</keyword>
<dbReference type="RefSeq" id="WP_289511895.1">
    <property type="nucleotide sequence ID" value="NZ_JAUDEA010000018.1"/>
</dbReference>
<dbReference type="Gene3D" id="3.20.20.140">
    <property type="entry name" value="Metal-dependent hydrolases"/>
    <property type="match status" value="1"/>
</dbReference>
<dbReference type="EMBL" id="JAUDEA010000018">
    <property type="protein sequence ID" value="MDM8271818.1"/>
    <property type="molecule type" value="Genomic_DNA"/>
</dbReference>
<dbReference type="SUPFAM" id="SSF51556">
    <property type="entry name" value="Metallo-dependent hydrolases"/>
    <property type="match status" value="1"/>
</dbReference>